<reference evidence="1" key="1">
    <citation type="submission" date="2021-02" db="EMBL/GenBank/DDBJ databases">
        <authorList>
            <consortium name="DOE Joint Genome Institute"/>
            <person name="Ahrendt S."/>
            <person name="Looney B.P."/>
            <person name="Miyauchi S."/>
            <person name="Morin E."/>
            <person name="Drula E."/>
            <person name="Courty P.E."/>
            <person name="Chicoki N."/>
            <person name="Fauchery L."/>
            <person name="Kohler A."/>
            <person name="Kuo A."/>
            <person name="Labutti K."/>
            <person name="Pangilinan J."/>
            <person name="Lipzen A."/>
            <person name="Riley R."/>
            <person name="Andreopoulos W."/>
            <person name="He G."/>
            <person name="Johnson J."/>
            <person name="Barry K.W."/>
            <person name="Grigoriev I.V."/>
            <person name="Nagy L."/>
            <person name="Hibbett D."/>
            <person name="Henrissat B."/>
            <person name="Matheny P.B."/>
            <person name="Labbe J."/>
            <person name="Martin F."/>
        </authorList>
    </citation>
    <scope>NUCLEOTIDE SEQUENCE</scope>
    <source>
        <strain evidence="1">FP105234-sp</strain>
    </source>
</reference>
<comment type="caution">
    <text evidence="1">The sequence shown here is derived from an EMBL/GenBank/DDBJ whole genome shotgun (WGS) entry which is preliminary data.</text>
</comment>
<dbReference type="Proteomes" id="UP000814033">
    <property type="component" value="Unassembled WGS sequence"/>
</dbReference>
<organism evidence="1 2">
    <name type="scientific">Auriscalpium vulgare</name>
    <dbReference type="NCBI Taxonomy" id="40419"/>
    <lineage>
        <taxon>Eukaryota</taxon>
        <taxon>Fungi</taxon>
        <taxon>Dikarya</taxon>
        <taxon>Basidiomycota</taxon>
        <taxon>Agaricomycotina</taxon>
        <taxon>Agaricomycetes</taxon>
        <taxon>Russulales</taxon>
        <taxon>Auriscalpiaceae</taxon>
        <taxon>Auriscalpium</taxon>
    </lineage>
</organism>
<evidence type="ECO:0000313" key="2">
    <source>
        <dbReference type="Proteomes" id="UP000814033"/>
    </source>
</evidence>
<proteinExistence type="predicted"/>
<reference evidence="1" key="2">
    <citation type="journal article" date="2022" name="New Phytol.">
        <title>Evolutionary transition to the ectomycorrhizal habit in the genomes of a hyperdiverse lineage of mushroom-forming fungi.</title>
        <authorList>
            <person name="Looney B."/>
            <person name="Miyauchi S."/>
            <person name="Morin E."/>
            <person name="Drula E."/>
            <person name="Courty P.E."/>
            <person name="Kohler A."/>
            <person name="Kuo A."/>
            <person name="LaButti K."/>
            <person name="Pangilinan J."/>
            <person name="Lipzen A."/>
            <person name="Riley R."/>
            <person name="Andreopoulos W."/>
            <person name="He G."/>
            <person name="Johnson J."/>
            <person name="Nolan M."/>
            <person name="Tritt A."/>
            <person name="Barry K.W."/>
            <person name="Grigoriev I.V."/>
            <person name="Nagy L.G."/>
            <person name="Hibbett D."/>
            <person name="Henrissat B."/>
            <person name="Matheny P.B."/>
            <person name="Labbe J."/>
            <person name="Martin F.M."/>
        </authorList>
    </citation>
    <scope>NUCLEOTIDE SEQUENCE</scope>
    <source>
        <strain evidence="1">FP105234-sp</strain>
    </source>
</reference>
<dbReference type="EMBL" id="MU276229">
    <property type="protein sequence ID" value="KAI0040089.1"/>
    <property type="molecule type" value="Genomic_DNA"/>
</dbReference>
<keyword evidence="2" id="KW-1185">Reference proteome</keyword>
<gene>
    <name evidence="1" type="ORF">FA95DRAFT_926733</name>
</gene>
<accession>A0ACB8R7F1</accession>
<name>A0ACB8R7F1_9AGAM</name>
<sequence>MAAAKPGRDGRRLVGVGGVSVAVSELLVPISSMLVLRLSIDDVLQLDRAKFDQVRWMIRSRLRAQHLEFDDTSTRGRPAEATCRRTVLAYVSCLTDCCPLCRRRSAECRRKSGDGRT</sequence>
<protein>
    <submittedName>
        <fullName evidence="1">Uncharacterized protein</fullName>
    </submittedName>
</protein>
<evidence type="ECO:0000313" key="1">
    <source>
        <dbReference type="EMBL" id="KAI0040089.1"/>
    </source>
</evidence>